<reference evidence="1 2" key="1">
    <citation type="submission" date="2013-06" db="EMBL/GenBank/DDBJ databases">
        <title>The Genome Sequence of Acinetobacter rudis CIP 110305.</title>
        <authorList>
            <consortium name="The Broad Institute Genome Sequencing Platform"/>
            <consortium name="The Broad Institute Genome Sequencing Center for Infectious Disease"/>
            <person name="Cerqueira G."/>
            <person name="Feldgarden M."/>
            <person name="Courvalin P."/>
            <person name="Perichon B."/>
            <person name="Grillot-Courvalin C."/>
            <person name="Clermont D."/>
            <person name="Rocha E."/>
            <person name="Yoon E.-J."/>
            <person name="Nemec A."/>
            <person name="Young S.K."/>
            <person name="Zeng Q."/>
            <person name="Gargeya S."/>
            <person name="Fitzgerald M."/>
            <person name="Abouelleil A."/>
            <person name="Alvarado L."/>
            <person name="Berlin A.M."/>
            <person name="Chapman S.B."/>
            <person name="Dewar J."/>
            <person name="Goldberg J."/>
            <person name="Griggs A."/>
            <person name="Gujja S."/>
            <person name="Hansen M."/>
            <person name="Howarth C."/>
            <person name="Imamovic A."/>
            <person name="Larimer J."/>
            <person name="McCowan C."/>
            <person name="Murphy C."/>
            <person name="Pearson M."/>
            <person name="Priest M."/>
            <person name="Roberts A."/>
            <person name="Saif S."/>
            <person name="Shea T."/>
            <person name="Sykes S."/>
            <person name="Wortman J."/>
            <person name="Nusbaum C."/>
            <person name="Birren B."/>
        </authorList>
    </citation>
    <scope>NUCLEOTIDE SEQUENCE [LARGE SCALE GENOMIC DNA]</scope>
    <source>
        <strain evidence="1 2">CIP 110305</strain>
    </source>
</reference>
<dbReference type="PROSITE" id="PS51257">
    <property type="entry name" value="PROKAR_LIPOPROTEIN"/>
    <property type="match status" value="1"/>
</dbReference>
<dbReference type="Gene3D" id="3.40.1260.10">
    <property type="entry name" value="DsrEFH-like"/>
    <property type="match status" value="1"/>
</dbReference>
<dbReference type="InterPro" id="IPR027396">
    <property type="entry name" value="DsrEFH-like"/>
</dbReference>
<gene>
    <name evidence="1" type="ORF">F945_01901</name>
</gene>
<protein>
    <recommendedName>
        <fullName evidence="3">tRNA 2-thiouridine synthesizing protein C</fullName>
    </recommendedName>
</protein>
<dbReference type="eggNOG" id="ENOG502ZPAJ">
    <property type="taxonomic scope" value="Bacteria"/>
</dbReference>
<keyword evidence="2" id="KW-1185">Reference proteome</keyword>
<dbReference type="STRING" id="632955.GCA_000829675_03247"/>
<sequence length="116" mass="13047">MRTVLIVLTQSNLTSLNIHESISATMVLATFGCKVSVLIQDAGLSLLKTERGFDGLKQAFKAASQLVESFEFYDLTPVLIQSKDKNAPFVTQSTQEIEFVDVNKDFIQSFDYVLYW</sequence>
<evidence type="ECO:0008006" key="3">
    <source>
        <dbReference type="Google" id="ProtNLM"/>
    </source>
</evidence>
<dbReference type="Proteomes" id="UP000014568">
    <property type="component" value="Unassembled WGS sequence"/>
</dbReference>
<accession>S3N200</accession>
<dbReference type="OrthoDB" id="6705704at2"/>
<dbReference type="RefSeq" id="WP_016656308.1">
    <property type="nucleotide sequence ID" value="NZ_KE340353.1"/>
</dbReference>
<evidence type="ECO:0000313" key="1">
    <source>
        <dbReference type="EMBL" id="EPF73742.1"/>
    </source>
</evidence>
<dbReference type="HOGENOM" id="CLU_168744_0_0_6"/>
<proteinExistence type="predicted"/>
<dbReference type="EMBL" id="ATGI01000023">
    <property type="protein sequence ID" value="EPF73742.1"/>
    <property type="molecule type" value="Genomic_DNA"/>
</dbReference>
<comment type="caution">
    <text evidence="1">The sequence shown here is derived from an EMBL/GenBank/DDBJ whole genome shotgun (WGS) entry which is preliminary data.</text>
</comment>
<organism evidence="1 2">
    <name type="scientific">Acinetobacter rudis CIP 110305</name>
    <dbReference type="NCBI Taxonomy" id="421052"/>
    <lineage>
        <taxon>Bacteria</taxon>
        <taxon>Pseudomonadati</taxon>
        <taxon>Pseudomonadota</taxon>
        <taxon>Gammaproteobacteria</taxon>
        <taxon>Moraxellales</taxon>
        <taxon>Moraxellaceae</taxon>
        <taxon>Acinetobacter</taxon>
    </lineage>
</organism>
<dbReference type="SUPFAM" id="SSF75169">
    <property type="entry name" value="DsrEFH-like"/>
    <property type="match status" value="1"/>
</dbReference>
<dbReference type="AlphaFoldDB" id="S3N200"/>
<dbReference type="PATRIC" id="fig|421052.3.peg.1856"/>
<evidence type="ECO:0000313" key="2">
    <source>
        <dbReference type="Proteomes" id="UP000014568"/>
    </source>
</evidence>
<name>S3N200_9GAMM</name>